<protein>
    <recommendedName>
        <fullName evidence="4">RRM domain-containing protein</fullName>
    </recommendedName>
</protein>
<name>A0ABQ9WZ65_9EUKA</name>
<gene>
    <name evidence="2" type="ORF">BLNAU_20282</name>
</gene>
<reference evidence="2 3" key="1">
    <citation type="journal article" date="2022" name="bioRxiv">
        <title>Genomics of Preaxostyla Flagellates Illuminates Evolutionary Transitions and the Path Towards Mitochondrial Loss.</title>
        <authorList>
            <person name="Novak L.V.F."/>
            <person name="Treitli S.C."/>
            <person name="Pyrih J."/>
            <person name="Halakuc P."/>
            <person name="Pipaliya S.V."/>
            <person name="Vacek V."/>
            <person name="Brzon O."/>
            <person name="Soukal P."/>
            <person name="Eme L."/>
            <person name="Dacks J.B."/>
            <person name="Karnkowska A."/>
            <person name="Elias M."/>
            <person name="Hampl V."/>
        </authorList>
    </citation>
    <scope>NUCLEOTIDE SEQUENCE [LARGE SCALE GENOMIC DNA]</scope>
    <source>
        <strain evidence="2">NAU3</strain>
        <tissue evidence="2">Gut</tissue>
    </source>
</reference>
<proteinExistence type="predicted"/>
<keyword evidence="3" id="KW-1185">Reference proteome</keyword>
<evidence type="ECO:0000313" key="3">
    <source>
        <dbReference type="Proteomes" id="UP001281761"/>
    </source>
</evidence>
<evidence type="ECO:0000313" key="2">
    <source>
        <dbReference type="EMBL" id="KAK2944809.1"/>
    </source>
</evidence>
<evidence type="ECO:0000256" key="1">
    <source>
        <dbReference type="SAM" id="MobiDB-lite"/>
    </source>
</evidence>
<accession>A0ABQ9WZ65</accession>
<feature type="region of interest" description="Disordered" evidence="1">
    <location>
        <begin position="1"/>
        <end position="114"/>
    </location>
</feature>
<sequence>MEQPNPKAKRSTSTPHRSRSKSPYAQPLTTRNQTPSQKTRPTSKQCSARSPVTPRSTSTPKITPVLRSEQVSKDRPKESFPALSKPRTPPRVRSSVNLPSNSPPNPSNQQPRPRGYAQSTLFIHTIGGTVSLRVLERRVALYGKVLWFGEDNEVDKCIVAVLELVEQAENAVKGLNGTKLAGTKLAVRRGVNENVHKQNASENQPKPVDVPSEEKEELSLFDMLSAESHREDLGSSFAPWQTAAYYGK</sequence>
<feature type="compositionally biased region" description="Low complexity" evidence="1">
    <location>
        <begin position="91"/>
        <end position="100"/>
    </location>
</feature>
<dbReference type="EMBL" id="JARBJD010000284">
    <property type="protein sequence ID" value="KAK2944809.1"/>
    <property type="molecule type" value="Genomic_DNA"/>
</dbReference>
<dbReference type="Proteomes" id="UP001281761">
    <property type="component" value="Unassembled WGS sequence"/>
</dbReference>
<comment type="caution">
    <text evidence="2">The sequence shown here is derived from an EMBL/GenBank/DDBJ whole genome shotgun (WGS) entry which is preliminary data.</text>
</comment>
<feature type="region of interest" description="Disordered" evidence="1">
    <location>
        <begin position="193"/>
        <end position="214"/>
    </location>
</feature>
<organism evidence="2 3">
    <name type="scientific">Blattamonas nauphoetae</name>
    <dbReference type="NCBI Taxonomy" id="2049346"/>
    <lineage>
        <taxon>Eukaryota</taxon>
        <taxon>Metamonada</taxon>
        <taxon>Preaxostyla</taxon>
        <taxon>Oxymonadida</taxon>
        <taxon>Blattamonas</taxon>
    </lineage>
</organism>
<evidence type="ECO:0008006" key="4">
    <source>
        <dbReference type="Google" id="ProtNLM"/>
    </source>
</evidence>
<feature type="compositionally biased region" description="Polar residues" evidence="1">
    <location>
        <begin position="11"/>
        <end position="61"/>
    </location>
</feature>